<dbReference type="OMA" id="KFVMVMF"/>
<evidence type="ECO:0000313" key="11">
    <source>
        <dbReference type="Proteomes" id="UP000054408"/>
    </source>
</evidence>
<dbReference type="FunFam" id="3.40.50.1820:FF:000107">
    <property type="entry name" value="Palmitoyl-protein thioesterase 1"/>
    <property type="match status" value="1"/>
</dbReference>
<dbReference type="PANTHER" id="PTHR11247">
    <property type="entry name" value="PALMITOYL-PROTEIN THIOESTERASE/DOLICHYLDIPHOSPHATASE 1"/>
    <property type="match status" value="1"/>
</dbReference>
<dbReference type="EMBL" id="GL349442">
    <property type="protein sequence ID" value="KNC46389.1"/>
    <property type="molecule type" value="Genomic_DNA"/>
</dbReference>
<dbReference type="PANTHER" id="PTHR11247:SF8">
    <property type="entry name" value="PALMITOYL-PROTEIN THIOESTERASE 1"/>
    <property type="match status" value="1"/>
</dbReference>
<evidence type="ECO:0000256" key="4">
    <source>
        <dbReference type="ARBA" id="ARBA00022729"/>
    </source>
</evidence>
<dbReference type="PROSITE" id="PS51257">
    <property type="entry name" value="PROKAR_LIPOPROTEIN"/>
    <property type="match status" value="1"/>
</dbReference>
<protein>
    <recommendedName>
        <fullName evidence="3">Palmitoyl-protein thioesterase 1</fullName>
        <ecNumber evidence="2">3.1.2.22</ecNumber>
    </recommendedName>
    <alternativeName>
        <fullName evidence="8">Palmitoyl-protein hydrolase 1</fullName>
    </alternativeName>
</protein>
<dbReference type="eggNOG" id="KOG2541">
    <property type="taxonomic scope" value="Eukaryota"/>
</dbReference>
<keyword evidence="11" id="KW-1185">Reference proteome</keyword>
<accession>A0A0L0D210</accession>
<comment type="similarity">
    <text evidence="1">Belongs to the palmitoyl-protein thioesterase family.</text>
</comment>
<evidence type="ECO:0000256" key="6">
    <source>
        <dbReference type="ARBA" id="ARBA00023157"/>
    </source>
</evidence>
<gene>
    <name evidence="10" type="ORF">AMSG_02842</name>
</gene>
<evidence type="ECO:0000256" key="1">
    <source>
        <dbReference type="ARBA" id="ARBA00010758"/>
    </source>
</evidence>
<dbReference type="GO" id="GO:0008474">
    <property type="term" value="F:palmitoyl-(protein) hydrolase activity"/>
    <property type="evidence" value="ECO:0007669"/>
    <property type="project" value="UniProtKB-EC"/>
</dbReference>
<dbReference type="Pfam" id="PF02089">
    <property type="entry name" value="Palm_thioest"/>
    <property type="match status" value="1"/>
</dbReference>
<keyword evidence="5" id="KW-0378">Hydrolase</keyword>
<evidence type="ECO:0000256" key="2">
    <source>
        <dbReference type="ARBA" id="ARBA00012423"/>
    </source>
</evidence>
<evidence type="ECO:0000256" key="7">
    <source>
        <dbReference type="ARBA" id="ARBA00023180"/>
    </source>
</evidence>
<dbReference type="EC" id="3.1.2.22" evidence="2"/>
<evidence type="ECO:0000256" key="8">
    <source>
        <dbReference type="ARBA" id="ARBA00031934"/>
    </source>
</evidence>
<keyword evidence="6" id="KW-1015">Disulfide bond</keyword>
<organism evidence="10 11">
    <name type="scientific">Thecamonas trahens ATCC 50062</name>
    <dbReference type="NCBI Taxonomy" id="461836"/>
    <lineage>
        <taxon>Eukaryota</taxon>
        <taxon>Apusozoa</taxon>
        <taxon>Apusomonadida</taxon>
        <taxon>Apusomonadidae</taxon>
        <taxon>Thecamonas</taxon>
    </lineage>
</organism>
<dbReference type="GeneID" id="25562493"/>
<feature type="signal peptide" evidence="9">
    <location>
        <begin position="1"/>
        <end position="20"/>
    </location>
</feature>
<keyword evidence="4 9" id="KW-0732">Signal</keyword>
<evidence type="ECO:0000313" key="10">
    <source>
        <dbReference type="EMBL" id="KNC46389.1"/>
    </source>
</evidence>
<proteinExistence type="inferred from homology"/>
<dbReference type="InterPro" id="IPR029058">
    <property type="entry name" value="AB_hydrolase_fold"/>
</dbReference>
<dbReference type="Gene3D" id="3.40.50.1820">
    <property type="entry name" value="alpha/beta hydrolase"/>
    <property type="match status" value="1"/>
</dbReference>
<dbReference type="PRINTS" id="PR00414">
    <property type="entry name" value="PPTHIESTRASE"/>
</dbReference>
<evidence type="ECO:0000256" key="3">
    <source>
        <dbReference type="ARBA" id="ARBA00014212"/>
    </source>
</evidence>
<name>A0A0L0D210_THETB</name>
<dbReference type="STRING" id="461836.A0A0L0D210"/>
<evidence type="ECO:0000256" key="5">
    <source>
        <dbReference type="ARBA" id="ARBA00022801"/>
    </source>
</evidence>
<dbReference type="InterPro" id="IPR002472">
    <property type="entry name" value="Palm_thioest"/>
</dbReference>
<keyword evidence="7" id="KW-0325">Glycoprotein</keyword>
<sequence length="306" mass="33961">MRLPLLLGLALVVACGLATASVHAGQTPRPIVMWHGMGDNCCSKHSMDMIAGIIKDHIPGVYIYSVMIGSSPAEDTAAGFFGNMNSQVATVCDHIANDPQLANGFNLLGFSQGGQLLRGVVERCAHKLPPMHNLITYGGQHQGVSEIPNCEPTSELCQNAAKLAGMGVYLPWIRDHIVQAQYFLDPFDYDAYLKYNQYMADINNQRAEKNPLYKANLLTLNKLILVRFNNDTIVIPRASEHFGRYALGTMDRIVPMTETPLYQEDWIGLQELNNSSRLLLLDTPGEHMQIDIDDFVNNVVKPYLDN</sequence>
<dbReference type="SUPFAM" id="SSF53474">
    <property type="entry name" value="alpha/beta-Hydrolases"/>
    <property type="match status" value="1"/>
</dbReference>
<evidence type="ECO:0000256" key="9">
    <source>
        <dbReference type="SAM" id="SignalP"/>
    </source>
</evidence>
<feature type="chain" id="PRO_5005537132" description="Palmitoyl-protein thioesterase 1" evidence="9">
    <location>
        <begin position="21"/>
        <end position="306"/>
    </location>
</feature>
<dbReference type="AlphaFoldDB" id="A0A0L0D210"/>
<dbReference type="GO" id="GO:0005764">
    <property type="term" value="C:lysosome"/>
    <property type="evidence" value="ECO:0007669"/>
    <property type="project" value="TreeGrafter"/>
</dbReference>
<dbReference type="OrthoDB" id="10263094at2759"/>
<dbReference type="RefSeq" id="XP_013760682.1">
    <property type="nucleotide sequence ID" value="XM_013905228.1"/>
</dbReference>
<dbReference type="Proteomes" id="UP000054408">
    <property type="component" value="Unassembled WGS sequence"/>
</dbReference>
<reference evidence="10 11" key="1">
    <citation type="submission" date="2010-05" db="EMBL/GenBank/DDBJ databases">
        <title>The Genome Sequence of Thecamonas trahens ATCC 50062.</title>
        <authorList>
            <consortium name="The Broad Institute Genome Sequencing Platform"/>
            <person name="Russ C."/>
            <person name="Cuomo C."/>
            <person name="Shea T."/>
            <person name="Young S.K."/>
            <person name="Zeng Q."/>
            <person name="Koehrsen M."/>
            <person name="Haas B."/>
            <person name="Borodovsky M."/>
            <person name="Guigo R."/>
            <person name="Alvarado L."/>
            <person name="Berlin A."/>
            <person name="Bochicchio J."/>
            <person name="Borenstein D."/>
            <person name="Chapman S."/>
            <person name="Chen Z."/>
            <person name="Freedman E."/>
            <person name="Gellesch M."/>
            <person name="Goldberg J."/>
            <person name="Griggs A."/>
            <person name="Gujja S."/>
            <person name="Heilman E."/>
            <person name="Heiman D."/>
            <person name="Hepburn T."/>
            <person name="Howarth C."/>
            <person name="Jen D."/>
            <person name="Larson L."/>
            <person name="Mehta T."/>
            <person name="Park D."/>
            <person name="Pearson M."/>
            <person name="Roberts A."/>
            <person name="Saif S."/>
            <person name="Shenoy N."/>
            <person name="Sisk P."/>
            <person name="Stolte C."/>
            <person name="Sykes S."/>
            <person name="Thomson T."/>
            <person name="Walk T."/>
            <person name="White J."/>
            <person name="Yandava C."/>
            <person name="Burger G."/>
            <person name="Gray M.W."/>
            <person name="Holland P.W.H."/>
            <person name="King N."/>
            <person name="Lang F.B.F."/>
            <person name="Roger A.J."/>
            <person name="Ruiz-Trillo I."/>
            <person name="Lander E."/>
            <person name="Nusbaum C."/>
        </authorList>
    </citation>
    <scope>NUCLEOTIDE SEQUENCE [LARGE SCALE GENOMIC DNA]</scope>
    <source>
        <strain evidence="10 11">ATCC 50062</strain>
    </source>
</reference>